<dbReference type="Pfam" id="PF00011">
    <property type="entry name" value="HSP20"/>
    <property type="match status" value="1"/>
</dbReference>
<dbReference type="VEuPathDB" id="TriTrypDB:TcCLB.510323.40"/>
<dbReference type="VEuPathDB" id="TriTrypDB:TcBrA4_0130070"/>
<feature type="domain" description="SHSP" evidence="4">
    <location>
        <begin position="27"/>
        <end position="142"/>
    </location>
</feature>
<comment type="similarity">
    <text evidence="2 3">Belongs to the small heat shock protein (HSP20) family.</text>
</comment>
<sequence>MWDPFRDVERLLNRMQSVTGTSFLSTSARGSWVPAMDIVEREDSYKILADLPGMSRNDVSVEIEGSQLCIGGNRKSMLSEEEHKNVVMAERGSGRFERCVRLPSPLEEGSVKASLRDSVLLVEVKKVTDAVRKRSGISVKIN</sequence>
<evidence type="ECO:0000259" key="4">
    <source>
        <dbReference type="PROSITE" id="PS01031"/>
    </source>
</evidence>
<accession>A0A2V2XCJ4</accession>
<name>A0A2V2XCJ4_TRYCR</name>
<dbReference type="VEuPathDB" id="TriTrypDB:TCDM_14195"/>
<evidence type="ECO:0000313" key="6">
    <source>
        <dbReference type="Proteomes" id="UP000246078"/>
    </source>
</evidence>
<dbReference type="VEuPathDB" id="TriTrypDB:TcCLB.508153.270"/>
<gene>
    <name evidence="5" type="ORF">C3747_14g193c</name>
</gene>
<dbReference type="VEuPathDB" id="TriTrypDB:BCY84_15245"/>
<dbReference type="Proteomes" id="UP000246078">
    <property type="component" value="Unassembled WGS sequence"/>
</dbReference>
<dbReference type="VEuPathDB" id="TriTrypDB:TcCL_NonESM06208"/>
<dbReference type="OMA" id="TGRFERC"/>
<evidence type="ECO:0000256" key="2">
    <source>
        <dbReference type="PROSITE-ProRule" id="PRU00285"/>
    </source>
</evidence>
<reference evidence="5 6" key="1">
    <citation type="journal article" date="2018" name="Microb. Genom.">
        <title>Expanding an expanded genome: long-read sequencing of Trypanosoma cruzi.</title>
        <authorList>
            <person name="Berna L."/>
            <person name="Rodriguez M."/>
            <person name="Chiribao M.L."/>
            <person name="Parodi-Talice A."/>
            <person name="Pita S."/>
            <person name="Rijo G."/>
            <person name="Alvarez-Valin F."/>
            <person name="Robello C."/>
        </authorList>
    </citation>
    <scope>NUCLEOTIDE SEQUENCE [LARGE SCALE GENOMIC DNA]</scope>
    <source>
        <strain evidence="5 6">TCC</strain>
    </source>
</reference>
<dbReference type="VEuPathDB" id="TriTrypDB:C3747_14g193c"/>
<dbReference type="EMBL" id="PRFC01000014">
    <property type="protein sequence ID" value="PWV18142.1"/>
    <property type="molecule type" value="Genomic_DNA"/>
</dbReference>
<comment type="caution">
    <text evidence="5">The sequence shown here is derived from an EMBL/GenBank/DDBJ whole genome shotgun (WGS) entry which is preliminary data.</text>
</comment>
<proteinExistence type="inferred from homology"/>
<dbReference type="InterPro" id="IPR031107">
    <property type="entry name" value="Small_HSP"/>
</dbReference>
<dbReference type="InterPro" id="IPR002068">
    <property type="entry name" value="A-crystallin/Hsp20_dom"/>
</dbReference>
<keyword evidence="1 5" id="KW-0346">Stress response</keyword>
<dbReference type="SUPFAM" id="SSF49764">
    <property type="entry name" value="HSP20-like chaperones"/>
    <property type="match status" value="1"/>
</dbReference>
<dbReference type="AlphaFoldDB" id="A0A2V2XCJ4"/>
<protein>
    <submittedName>
        <fullName evidence="5">Putative heat shock protein 20</fullName>
    </submittedName>
</protein>
<dbReference type="InterPro" id="IPR008978">
    <property type="entry name" value="HSP20-like_chaperone"/>
</dbReference>
<dbReference type="PANTHER" id="PTHR11527">
    <property type="entry name" value="HEAT-SHOCK PROTEIN 20 FAMILY MEMBER"/>
    <property type="match status" value="1"/>
</dbReference>
<evidence type="ECO:0000256" key="1">
    <source>
        <dbReference type="ARBA" id="ARBA00023016"/>
    </source>
</evidence>
<dbReference type="OrthoDB" id="1431247at2759"/>
<evidence type="ECO:0000313" key="5">
    <source>
        <dbReference type="EMBL" id="PWV18142.1"/>
    </source>
</evidence>
<dbReference type="CDD" id="cd06464">
    <property type="entry name" value="ACD_sHsps-like"/>
    <property type="match status" value="1"/>
</dbReference>
<organism evidence="5 6">
    <name type="scientific">Trypanosoma cruzi</name>
    <dbReference type="NCBI Taxonomy" id="5693"/>
    <lineage>
        <taxon>Eukaryota</taxon>
        <taxon>Discoba</taxon>
        <taxon>Euglenozoa</taxon>
        <taxon>Kinetoplastea</taxon>
        <taxon>Metakinetoplastina</taxon>
        <taxon>Trypanosomatida</taxon>
        <taxon>Trypanosomatidae</taxon>
        <taxon>Trypanosoma</taxon>
        <taxon>Schizotrypanum</taxon>
    </lineage>
</organism>
<dbReference type="PROSITE" id="PS01031">
    <property type="entry name" value="SHSP"/>
    <property type="match status" value="1"/>
</dbReference>
<dbReference type="Gene3D" id="2.60.40.790">
    <property type="match status" value="1"/>
</dbReference>
<dbReference type="SMR" id="A0A2V2XCJ4"/>
<evidence type="ECO:0000256" key="3">
    <source>
        <dbReference type="RuleBase" id="RU003616"/>
    </source>
</evidence>
<dbReference type="VEuPathDB" id="TriTrypDB:C4B63_23g1250c"/>
<dbReference type="VEuPathDB" id="TriTrypDB:TcG_00811"/>